<keyword evidence="4" id="KW-0547">Nucleotide-binding</keyword>
<dbReference type="GO" id="GO:0000160">
    <property type="term" value="P:phosphorelay signal transduction system"/>
    <property type="evidence" value="ECO:0007669"/>
    <property type="project" value="UniProtKB-KW"/>
</dbReference>
<keyword evidence="9" id="KW-0010">Activator</keyword>
<dbReference type="PROSITE" id="PS00688">
    <property type="entry name" value="SIGMA54_INTERACT_3"/>
    <property type="match status" value="1"/>
</dbReference>
<dbReference type="InterPro" id="IPR009057">
    <property type="entry name" value="Homeodomain-like_sf"/>
</dbReference>
<dbReference type="Gene3D" id="1.10.8.60">
    <property type="match status" value="1"/>
</dbReference>
<keyword evidence="6" id="KW-0902">Two-component regulatory system</keyword>
<accession>A0A7C5AN17</accession>
<dbReference type="InterPro" id="IPR001789">
    <property type="entry name" value="Sig_transdc_resp-reg_receiver"/>
</dbReference>
<dbReference type="InterPro" id="IPR003593">
    <property type="entry name" value="AAA+_ATPase"/>
</dbReference>
<keyword evidence="2" id="KW-0963">Cytoplasm</keyword>
<dbReference type="InterPro" id="IPR058031">
    <property type="entry name" value="AAA_lid_NorR"/>
</dbReference>
<dbReference type="Gene3D" id="1.10.10.60">
    <property type="entry name" value="Homeodomain-like"/>
    <property type="match status" value="1"/>
</dbReference>
<dbReference type="Pfam" id="PF02954">
    <property type="entry name" value="HTH_8"/>
    <property type="match status" value="1"/>
</dbReference>
<keyword evidence="8" id="KW-0238">DNA-binding</keyword>
<evidence type="ECO:0000256" key="11">
    <source>
        <dbReference type="PROSITE-ProRule" id="PRU00169"/>
    </source>
</evidence>
<proteinExistence type="predicted"/>
<dbReference type="Gene3D" id="3.40.50.300">
    <property type="entry name" value="P-loop containing nucleotide triphosphate hydrolases"/>
    <property type="match status" value="1"/>
</dbReference>
<evidence type="ECO:0000256" key="4">
    <source>
        <dbReference type="ARBA" id="ARBA00022741"/>
    </source>
</evidence>
<dbReference type="GO" id="GO:0005524">
    <property type="term" value="F:ATP binding"/>
    <property type="evidence" value="ECO:0007669"/>
    <property type="project" value="UniProtKB-KW"/>
</dbReference>
<dbReference type="InterPro" id="IPR027417">
    <property type="entry name" value="P-loop_NTPase"/>
</dbReference>
<dbReference type="SUPFAM" id="SSF52172">
    <property type="entry name" value="CheY-like"/>
    <property type="match status" value="1"/>
</dbReference>
<dbReference type="Pfam" id="PF00158">
    <property type="entry name" value="Sigma54_activat"/>
    <property type="match status" value="1"/>
</dbReference>
<evidence type="ECO:0000256" key="1">
    <source>
        <dbReference type="ARBA" id="ARBA00004496"/>
    </source>
</evidence>
<dbReference type="PANTHER" id="PTHR32071">
    <property type="entry name" value="TRANSCRIPTIONAL REGULATORY PROTEIN"/>
    <property type="match status" value="1"/>
</dbReference>
<evidence type="ECO:0000256" key="3">
    <source>
        <dbReference type="ARBA" id="ARBA00022553"/>
    </source>
</evidence>
<dbReference type="GO" id="GO:0043565">
    <property type="term" value="F:sequence-specific DNA binding"/>
    <property type="evidence" value="ECO:0007669"/>
    <property type="project" value="InterPro"/>
</dbReference>
<dbReference type="PROSITE" id="PS00675">
    <property type="entry name" value="SIGMA54_INTERACT_1"/>
    <property type="match status" value="1"/>
</dbReference>
<dbReference type="SMART" id="SM00448">
    <property type="entry name" value="REC"/>
    <property type="match status" value="1"/>
</dbReference>
<dbReference type="Gene3D" id="3.40.50.2300">
    <property type="match status" value="1"/>
</dbReference>
<dbReference type="PROSITE" id="PS50045">
    <property type="entry name" value="SIGMA54_INTERACT_4"/>
    <property type="match status" value="1"/>
</dbReference>
<keyword evidence="7" id="KW-0805">Transcription regulation</keyword>
<dbReference type="Pfam" id="PF00072">
    <property type="entry name" value="Response_reg"/>
    <property type="match status" value="1"/>
</dbReference>
<evidence type="ECO:0000256" key="2">
    <source>
        <dbReference type="ARBA" id="ARBA00022490"/>
    </source>
</evidence>
<evidence type="ECO:0000256" key="8">
    <source>
        <dbReference type="ARBA" id="ARBA00023125"/>
    </source>
</evidence>
<dbReference type="PANTHER" id="PTHR32071:SF119">
    <property type="entry name" value="SIGMA L-DEPENDENT TRANSCRIPTIONAL REGULATOR YPLP-RELATED"/>
    <property type="match status" value="1"/>
</dbReference>
<sequence>MNKSPFPLNSQLVQILVVDDDKAMRDACQQILTRQGFQVEEAASARQGLAQLEKSAFDVVLLDLVMPDQDGLETLKKIKALDPNCEVIIITGYGTIPTAVEAMKAGAFHFLSKPFAPDDLRTVIHRALEKRRLNLENIYLRQELISKNGWGTVVYQSEAMARVIEMASRVAPTDSTILITGESGTGKSIIARQIHQLSPRSRRPFITVDCGSLVETLFESELFGHVKGAFTGADTNKVGKFELAQHGTLFFDEISNISLEVQAKLLRAVEERKISKVGSHRVIAVDVRLIAATNRDLNQAIKEGSFRQDLFYRLNVVSLHIPPLRERKDDIPLLVEHFLEKYNARLRKQRKQIKGVTPAALELFMQHDWPGNVRELENTMERLVVLSTGPYIQPQDLAYAGLFLAPPPESTTLYLRDLEREHILRTLKRFGGRKSETARALGIDRKTLREKLKRYQIAH</sequence>
<evidence type="ECO:0000256" key="7">
    <source>
        <dbReference type="ARBA" id="ARBA00023015"/>
    </source>
</evidence>
<dbReference type="PRINTS" id="PR01590">
    <property type="entry name" value="HTHFIS"/>
</dbReference>
<dbReference type="InterPro" id="IPR002078">
    <property type="entry name" value="Sigma_54_int"/>
</dbReference>
<dbReference type="GO" id="GO:0005737">
    <property type="term" value="C:cytoplasm"/>
    <property type="evidence" value="ECO:0007669"/>
    <property type="project" value="UniProtKB-SubCell"/>
</dbReference>
<gene>
    <name evidence="14" type="ORF">ENW48_10915</name>
</gene>
<dbReference type="InterPro" id="IPR025662">
    <property type="entry name" value="Sigma_54_int_dom_ATP-bd_1"/>
</dbReference>
<name>A0A7C5AN17_9BACT</name>
<evidence type="ECO:0000256" key="9">
    <source>
        <dbReference type="ARBA" id="ARBA00023159"/>
    </source>
</evidence>
<dbReference type="InterPro" id="IPR002197">
    <property type="entry name" value="HTH_Fis"/>
</dbReference>
<evidence type="ECO:0000313" key="14">
    <source>
        <dbReference type="EMBL" id="HGZ12706.1"/>
    </source>
</evidence>
<dbReference type="FunFam" id="3.40.50.2300:FF:000018">
    <property type="entry name" value="DNA-binding transcriptional regulator NtrC"/>
    <property type="match status" value="1"/>
</dbReference>
<dbReference type="PROSITE" id="PS50110">
    <property type="entry name" value="RESPONSE_REGULATORY"/>
    <property type="match status" value="1"/>
</dbReference>
<evidence type="ECO:0000259" key="13">
    <source>
        <dbReference type="PROSITE" id="PS50110"/>
    </source>
</evidence>
<organism evidence="14">
    <name type="scientific">Desulfobacca acetoxidans</name>
    <dbReference type="NCBI Taxonomy" id="60893"/>
    <lineage>
        <taxon>Bacteria</taxon>
        <taxon>Pseudomonadati</taxon>
        <taxon>Thermodesulfobacteriota</taxon>
        <taxon>Desulfobaccia</taxon>
        <taxon>Desulfobaccales</taxon>
        <taxon>Desulfobaccaceae</taxon>
        <taxon>Desulfobacca</taxon>
    </lineage>
</organism>
<dbReference type="SUPFAM" id="SSF52540">
    <property type="entry name" value="P-loop containing nucleoside triphosphate hydrolases"/>
    <property type="match status" value="1"/>
</dbReference>
<dbReference type="CDD" id="cd00009">
    <property type="entry name" value="AAA"/>
    <property type="match status" value="1"/>
</dbReference>
<evidence type="ECO:0000256" key="10">
    <source>
        <dbReference type="ARBA" id="ARBA00023163"/>
    </source>
</evidence>
<dbReference type="FunFam" id="1.10.8.60:FF:000014">
    <property type="entry name" value="DNA-binding transcriptional regulator NtrC"/>
    <property type="match status" value="1"/>
</dbReference>
<feature type="domain" description="Sigma-54 factor interaction" evidence="12">
    <location>
        <begin position="153"/>
        <end position="385"/>
    </location>
</feature>
<comment type="subcellular location">
    <subcellularLocation>
        <location evidence="1">Cytoplasm</location>
    </subcellularLocation>
</comment>
<dbReference type="FunFam" id="3.40.50.300:FF:000006">
    <property type="entry name" value="DNA-binding transcriptional regulator NtrC"/>
    <property type="match status" value="1"/>
</dbReference>
<evidence type="ECO:0000256" key="5">
    <source>
        <dbReference type="ARBA" id="ARBA00022840"/>
    </source>
</evidence>
<dbReference type="EMBL" id="DTKJ01000074">
    <property type="protein sequence ID" value="HGZ12706.1"/>
    <property type="molecule type" value="Genomic_DNA"/>
</dbReference>
<feature type="modified residue" description="4-aspartylphosphate" evidence="11">
    <location>
        <position position="63"/>
    </location>
</feature>
<dbReference type="SMART" id="SM00382">
    <property type="entry name" value="AAA"/>
    <property type="match status" value="1"/>
</dbReference>
<dbReference type="InterPro" id="IPR025944">
    <property type="entry name" value="Sigma_54_int_dom_CS"/>
</dbReference>
<comment type="caution">
    <text evidence="14">The sequence shown here is derived from an EMBL/GenBank/DDBJ whole genome shotgun (WGS) entry which is preliminary data.</text>
</comment>
<keyword evidence="3 11" id="KW-0597">Phosphoprotein</keyword>
<dbReference type="InterPro" id="IPR011006">
    <property type="entry name" value="CheY-like_superfamily"/>
</dbReference>
<evidence type="ECO:0000259" key="12">
    <source>
        <dbReference type="PROSITE" id="PS50045"/>
    </source>
</evidence>
<protein>
    <submittedName>
        <fullName evidence="14">Sigma-54-dependent Fis family transcriptional regulator</fullName>
    </submittedName>
</protein>
<dbReference type="GO" id="GO:0006355">
    <property type="term" value="P:regulation of DNA-templated transcription"/>
    <property type="evidence" value="ECO:0007669"/>
    <property type="project" value="InterPro"/>
</dbReference>
<keyword evidence="5" id="KW-0067">ATP-binding</keyword>
<reference evidence="14" key="1">
    <citation type="journal article" date="2020" name="mSystems">
        <title>Genome- and Community-Level Interaction Insights into Carbon Utilization and Element Cycling Functions of Hydrothermarchaeota in Hydrothermal Sediment.</title>
        <authorList>
            <person name="Zhou Z."/>
            <person name="Liu Y."/>
            <person name="Xu W."/>
            <person name="Pan J."/>
            <person name="Luo Z.H."/>
            <person name="Li M."/>
        </authorList>
    </citation>
    <scope>NUCLEOTIDE SEQUENCE [LARGE SCALE GENOMIC DNA]</scope>
    <source>
        <strain evidence="14">SpSt-853</strain>
    </source>
</reference>
<dbReference type="Pfam" id="PF25601">
    <property type="entry name" value="AAA_lid_14"/>
    <property type="match status" value="1"/>
</dbReference>
<dbReference type="AlphaFoldDB" id="A0A7C5AN17"/>
<feature type="domain" description="Response regulatory" evidence="13">
    <location>
        <begin position="14"/>
        <end position="128"/>
    </location>
</feature>
<keyword evidence="10" id="KW-0804">Transcription</keyword>
<evidence type="ECO:0000256" key="6">
    <source>
        <dbReference type="ARBA" id="ARBA00023012"/>
    </source>
</evidence>
<dbReference type="SUPFAM" id="SSF46689">
    <property type="entry name" value="Homeodomain-like"/>
    <property type="match status" value="1"/>
</dbReference>